<comment type="caution">
    <text evidence="4">The sequence shown here is derived from an EMBL/GenBank/DDBJ whole genome shotgun (WGS) entry which is preliminary data.</text>
</comment>
<dbReference type="Pfam" id="PF03795">
    <property type="entry name" value="YCII"/>
    <property type="match status" value="1"/>
</dbReference>
<evidence type="ECO:0000256" key="2">
    <source>
        <dbReference type="SAM" id="Coils"/>
    </source>
</evidence>
<dbReference type="PROSITE" id="PS51257">
    <property type="entry name" value="PROKAR_LIPOPROTEIN"/>
    <property type="match status" value="1"/>
</dbReference>
<evidence type="ECO:0000259" key="3">
    <source>
        <dbReference type="Pfam" id="PF03795"/>
    </source>
</evidence>
<dbReference type="SUPFAM" id="SSF54909">
    <property type="entry name" value="Dimeric alpha+beta barrel"/>
    <property type="match status" value="1"/>
</dbReference>
<dbReference type="OrthoDB" id="8481699at2"/>
<dbReference type="EMBL" id="QFRI01000001">
    <property type="protein sequence ID" value="PWH84042.1"/>
    <property type="molecule type" value="Genomic_DNA"/>
</dbReference>
<keyword evidence="2" id="KW-0175">Coiled coil</keyword>
<organism evidence="4 5">
    <name type="scientific">Algibacter marinivivus</name>
    <dbReference type="NCBI Taxonomy" id="2100723"/>
    <lineage>
        <taxon>Bacteria</taxon>
        <taxon>Pseudomonadati</taxon>
        <taxon>Bacteroidota</taxon>
        <taxon>Flavobacteriia</taxon>
        <taxon>Flavobacteriales</taxon>
        <taxon>Flavobacteriaceae</taxon>
        <taxon>Algibacter</taxon>
    </lineage>
</organism>
<dbReference type="RefSeq" id="WP_109352047.1">
    <property type="nucleotide sequence ID" value="NZ_QFRI01000001.1"/>
</dbReference>
<dbReference type="InterPro" id="IPR011008">
    <property type="entry name" value="Dimeric_a/b-barrel"/>
</dbReference>
<evidence type="ECO:0000313" key="5">
    <source>
        <dbReference type="Proteomes" id="UP000245375"/>
    </source>
</evidence>
<proteinExistence type="inferred from homology"/>
<dbReference type="InterPro" id="IPR005545">
    <property type="entry name" value="YCII"/>
</dbReference>
<dbReference type="Proteomes" id="UP000245375">
    <property type="component" value="Unassembled WGS sequence"/>
</dbReference>
<feature type="coiled-coil region" evidence="2">
    <location>
        <begin position="20"/>
        <end position="51"/>
    </location>
</feature>
<gene>
    <name evidence="4" type="ORF">DIS18_05710</name>
</gene>
<reference evidence="4 5" key="1">
    <citation type="submission" date="2018-05" db="EMBL/GenBank/DDBJ databases">
        <title>Algibacter marinivivus sp. nov., isolated from sample around a algae.</title>
        <authorList>
            <person name="Zhong X."/>
        </authorList>
    </citation>
    <scope>NUCLEOTIDE SEQUENCE [LARGE SCALE GENOMIC DNA]</scope>
    <source>
        <strain evidence="4 5">ZY111</strain>
    </source>
</reference>
<evidence type="ECO:0000256" key="1">
    <source>
        <dbReference type="ARBA" id="ARBA00007689"/>
    </source>
</evidence>
<feature type="domain" description="YCII-related" evidence="3">
    <location>
        <begin position="104"/>
        <end position="178"/>
    </location>
</feature>
<keyword evidence="5" id="KW-1185">Reference proteome</keyword>
<sequence>MEILKKTILVIFVSLSFLGCKEEQKAIPEIKEDLKEVSKELKETVAEETKEIVEEVVPKNIKLIKEELTHKGYKIFDYVNEETKDTILMQQYFMAFLKKGPIRGQNEEEAAELQKLHMAHLKKMYDLGYADISGPFGDDGEMRGITIYNVPTLKIADSLANSDPMVIAGRLEIEIHPWWAAKGFPLR</sequence>
<reference evidence="5" key="2">
    <citation type="submission" date="2018-05" db="EMBL/GenBank/DDBJ databases">
        <title>Algibacter marinivivus sp. nov., isolated from sample around a algae.</title>
        <authorList>
            <person name="Lu D."/>
        </authorList>
    </citation>
    <scope>NUCLEOTIDE SEQUENCE [LARGE SCALE GENOMIC DNA]</scope>
    <source>
        <strain evidence="5">ZY111</strain>
    </source>
</reference>
<name>A0A2U2X8F0_9FLAO</name>
<protein>
    <recommendedName>
        <fullName evidence="3">YCII-related domain-containing protein</fullName>
    </recommendedName>
</protein>
<dbReference type="AlphaFoldDB" id="A0A2U2X8F0"/>
<dbReference type="Gene3D" id="3.30.70.1060">
    <property type="entry name" value="Dimeric alpha+beta barrel"/>
    <property type="match status" value="1"/>
</dbReference>
<evidence type="ECO:0000313" key="4">
    <source>
        <dbReference type="EMBL" id="PWH84042.1"/>
    </source>
</evidence>
<accession>A0A2U2X8F0</accession>
<comment type="similarity">
    <text evidence="1">Belongs to the YciI family.</text>
</comment>
<reference evidence="5" key="3">
    <citation type="submission" date="2018-05" db="EMBL/GenBank/DDBJ databases">
        <authorList>
            <person name="Lu D."/>
        </authorList>
    </citation>
    <scope>NUCLEOTIDE SEQUENCE [LARGE SCALE GENOMIC DNA]</scope>
    <source>
        <strain evidence="5">ZY111</strain>
    </source>
</reference>